<feature type="domain" description="Reverse transcriptase" evidence="1">
    <location>
        <begin position="89"/>
        <end position="357"/>
    </location>
</feature>
<dbReference type="AlphaFoldDB" id="A0AAQ3WPX4"/>
<dbReference type="PANTHER" id="PTHR33116:SF87">
    <property type="entry name" value="OS01G0158850 PROTEIN"/>
    <property type="match status" value="1"/>
</dbReference>
<evidence type="ECO:0000313" key="2">
    <source>
        <dbReference type="EMBL" id="WVZ69867.1"/>
    </source>
</evidence>
<keyword evidence="3" id="KW-1185">Reference proteome</keyword>
<reference evidence="2 3" key="1">
    <citation type="submission" date="2024-02" db="EMBL/GenBank/DDBJ databases">
        <title>High-quality chromosome-scale genome assembly of Pensacola bahiagrass (Paspalum notatum Flugge var. saurae).</title>
        <authorList>
            <person name="Vega J.M."/>
            <person name="Podio M."/>
            <person name="Orjuela J."/>
            <person name="Siena L.A."/>
            <person name="Pessino S.C."/>
            <person name="Combes M.C."/>
            <person name="Mariac C."/>
            <person name="Albertini E."/>
            <person name="Pupilli F."/>
            <person name="Ortiz J.P.A."/>
            <person name="Leblanc O."/>
        </authorList>
    </citation>
    <scope>NUCLEOTIDE SEQUENCE [LARGE SCALE GENOMIC DNA]</scope>
    <source>
        <strain evidence="2">R1</strain>
        <tissue evidence="2">Leaf</tissue>
    </source>
</reference>
<dbReference type="InterPro" id="IPR036691">
    <property type="entry name" value="Endo/exonu/phosph_ase_sf"/>
</dbReference>
<dbReference type="Pfam" id="PF00078">
    <property type="entry name" value="RVT_1"/>
    <property type="match status" value="1"/>
</dbReference>
<evidence type="ECO:0000313" key="3">
    <source>
        <dbReference type="Proteomes" id="UP001341281"/>
    </source>
</evidence>
<dbReference type="InterPro" id="IPR000477">
    <property type="entry name" value="RT_dom"/>
</dbReference>
<gene>
    <name evidence="2" type="ORF">U9M48_018590</name>
</gene>
<dbReference type="Proteomes" id="UP001341281">
    <property type="component" value="Chromosome 04"/>
</dbReference>
<dbReference type="InterPro" id="IPR043502">
    <property type="entry name" value="DNA/RNA_pol_sf"/>
</dbReference>
<protein>
    <recommendedName>
        <fullName evidence="1">Reverse transcriptase domain-containing protein</fullName>
    </recommendedName>
</protein>
<proteinExistence type="predicted"/>
<dbReference type="PROSITE" id="PS50878">
    <property type="entry name" value="RT_POL"/>
    <property type="match status" value="1"/>
</dbReference>
<dbReference type="PANTHER" id="PTHR33116">
    <property type="entry name" value="REVERSE TRANSCRIPTASE ZINC-BINDING DOMAIN-CONTAINING PROTEIN-RELATED-RELATED"/>
    <property type="match status" value="1"/>
</dbReference>
<dbReference type="Pfam" id="PF13966">
    <property type="entry name" value="zf-RVT"/>
    <property type="match status" value="1"/>
</dbReference>
<name>A0AAQ3WPX4_PASNO</name>
<sequence>MRNASEKSNGVVNHRWVDGFNEWVTKWGLVNPVLAKLDRIFVSTDWESVFPFASVKALDRLPSDHNPLVLDTGNNVSFVKNDLVDLLNEFHEGRLDIQRLNFAMMSLIPKTEDACNMKNFRPISLINCSFKIFSKLLTLRLGKGAFLKGRYILESVVIAHEMVHSVHQSKQPGLFLKLDFEKAYDRVSWNFLFEVLASRGFDPLWIKWIKMLVVGGSVGVCLNGEESAFFKPGKGLRQGDPISPLLFNLVGDVLAKMMMKAARAGLIKGLLTDFVTEGIYSLQYADDTIVFSSPEGRYIRNLKCILMWYERISGMRINFHKSEVLPLNVEPALMNNVSLFLGCPVGEFPLKYLGVPLHFDKLSREDVQPLVDKILKRIAVFRFISSFIEFPKWAIKCLNTHMSNFLWNDSEGRSKYHLANWESATMCRDFGGLGIPNLRDLNVCLLASWVKRYEADVGKLWREVIGFKYKTSRPNLFASKERRASQFFKGMLWAAKAARMGYRWRIGNGKRVKFWEDNWLGTSSLAIQFWNLYVLVNEKSKSVAELWDGNSLKCTFRRVFGGDLMRLWEEVLQLASTIVFEDEEDSLIWQFSSNGTYSSQSLYKVINFRGAFQVHSPAVWSLKIPPRVHFFLWLLSQNKVLTRDNLAKRREVSDDKCLFCCEKESVHHLFFECMVSRNMWKVVSEALGVSVENNFLAIGRMWLSNKKLEVLENLDLASCRFGSKLDFALSGRQKTAFATGGSEAEDCGSGTSEAALQEQLMFSEEEMRSMILNLDLIAESNKVLSSESLLVLILLHAMIKTKKTEMASSTVEVTLRHKCLDGIQVSKLHILPQPQENIHAETTVQANLPRDAQAQCLKHKSVVEKDHPEPPQILLRDRGLLGISTCPPSTSLHLAPQPRYTQIQ</sequence>
<dbReference type="SUPFAM" id="SSF56219">
    <property type="entry name" value="DNase I-like"/>
    <property type="match status" value="1"/>
</dbReference>
<dbReference type="CDD" id="cd01650">
    <property type="entry name" value="RT_nLTR_like"/>
    <property type="match status" value="1"/>
</dbReference>
<evidence type="ECO:0000259" key="1">
    <source>
        <dbReference type="PROSITE" id="PS50878"/>
    </source>
</evidence>
<accession>A0AAQ3WPX4</accession>
<dbReference type="InterPro" id="IPR026960">
    <property type="entry name" value="RVT-Znf"/>
</dbReference>
<dbReference type="SUPFAM" id="SSF56672">
    <property type="entry name" value="DNA/RNA polymerases"/>
    <property type="match status" value="1"/>
</dbReference>
<organism evidence="2 3">
    <name type="scientific">Paspalum notatum var. saurae</name>
    <dbReference type="NCBI Taxonomy" id="547442"/>
    <lineage>
        <taxon>Eukaryota</taxon>
        <taxon>Viridiplantae</taxon>
        <taxon>Streptophyta</taxon>
        <taxon>Embryophyta</taxon>
        <taxon>Tracheophyta</taxon>
        <taxon>Spermatophyta</taxon>
        <taxon>Magnoliopsida</taxon>
        <taxon>Liliopsida</taxon>
        <taxon>Poales</taxon>
        <taxon>Poaceae</taxon>
        <taxon>PACMAD clade</taxon>
        <taxon>Panicoideae</taxon>
        <taxon>Andropogonodae</taxon>
        <taxon>Paspaleae</taxon>
        <taxon>Paspalinae</taxon>
        <taxon>Paspalum</taxon>
    </lineage>
</organism>
<dbReference type="EMBL" id="CP144748">
    <property type="protein sequence ID" value="WVZ69867.1"/>
    <property type="molecule type" value="Genomic_DNA"/>
</dbReference>